<accession>A0A543PUE7</accession>
<evidence type="ECO:0000313" key="9">
    <source>
        <dbReference type="Proteomes" id="UP000320085"/>
    </source>
</evidence>
<feature type="compositionally biased region" description="Basic residues" evidence="5">
    <location>
        <begin position="266"/>
        <end position="286"/>
    </location>
</feature>
<dbReference type="PROSITE" id="PS51898">
    <property type="entry name" value="TYR_RECOMBINASE"/>
    <property type="match status" value="1"/>
</dbReference>
<dbReference type="RefSeq" id="WP_221630466.1">
    <property type="nucleotide sequence ID" value="NZ_BAAAQC010000005.1"/>
</dbReference>
<dbReference type="PANTHER" id="PTHR30349:SF90">
    <property type="entry name" value="TYROSINE RECOMBINASE XERD"/>
    <property type="match status" value="1"/>
</dbReference>
<dbReference type="InterPro" id="IPR010998">
    <property type="entry name" value="Integrase_recombinase_N"/>
</dbReference>
<dbReference type="Pfam" id="PF00589">
    <property type="entry name" value="Phage_integrase"/>
    <property type="match status" value="1"/>
</dbReference>
<evidence type="ECO:0000256" key="3">
    <source>
        <dbReference type="ARBA" id="ARBA00023172"/>
    </source>
</evidence>
<dbReference type="InterPro" id="IPR050090">
    <property type="entry name" value="Tyrosine_recombinase_XerCD"/>
</dbReference>
<dbReference type="Proteomes" id="UP000320085">
    <property type="component" value="Unassembled WGS sequence"/>
</dbReference>
<sequence length="310" mass="33142">MSGDCVVGPGGRRVLVEDALSEYGDFLVAGKGVAVATRECYLRHVRTFLSELADRSGAVDLQAVSALQVRSFVTERGGRYAPESLKLTATAVRSFLRFAWMSGWTGSDLTGAVGTVVTHRSGRLPKALTAEQMHQLLASPDRRTLTGVRDYALLLLLSRLGLRAGEAAGLRLEDINWQAGTVTATVKGGGTLTFPIPRDVGQALVGYLQRRATAVGYREVLLQVRGEPRPMTRFAVTEVVSRHAAAAGLGTVRPPAASLRGPSRAGRGRHPGRGWRAARPHHRPGHHGLRVLRSRLVGSTGPAVADGGRR</sequence>
<dbReference type="Pfam" id="PF02899">
    <property type="entry name" value="Phage_int_SAM_1"/>
    <property type="match status" value="1"/>
</dbReference>
<name>A0A543PUE7_9MICO</name>
<feature type="region of interest" description="Disordered" evidence="5">
    <location>
        <begin position="252"/>
        <end position="286"/>
    </location>
</feature>
<reference evidence="8 9" key="1">
    <citation type="submission" date="2019-06" db="EMBL/GenBank/DDBJ databases">
        <title>Sequencing the genomes of 1000 actinobacteria strains.</title>
        <authorList>
            <person name="Klenk H.-P."/>
        </authorList>
    </citation>
    <scope>NUCLEOTIDE SEQUENCE [LARGE SCALE GENOMIC DNA]</scope>
    <source>
        <strain evidence="8 9">DSM 21776</strain>
    </source>
</reference>
<evidence type="ECO:0000259" key="7">
    <source>
        <dbReference type="PROSITE" id="PS51900"/>
    </source>
</evidence>
<feature type="domain" description="Tyr recombinase" evidence="6">
    <location>
        <begin position="123"/>
        <end position="310"/>
    </location>
</feature>
<dbReference type="PANTHER" id="PTHR30349">
    <property type="entry name" value="PHAGE INTEGRASE-RELATED"/>
    <property type="match status" value="1"/>
</dbReference>
<dbReference type="InterPro" id="IPR013762">
    <property type="entry name" value="Integrase-like_cat_sf"/>
</dbReference>
<dbReference type="EMBL" id="VFQF01000001">
    <property type="protein sequence ID" value="TQN47702.1"/>
    <property type="molecule type" value="Genomic_DNA"/>
</dbReference>
<dbReference type="GO" id="GO:0015074">
    <property type="term" value="P:DNA integration"/>
    <property type="evidence" value="ECO:0007669"/>
    <property type="project" value="UniProtKB-KW"/>
</dbReference>
<evidence type="ECO:0000313" key="8">
    <source>
        <dbReference type="EMBL" id="TQN47702.1"/>
    </source>
</evidence>
<evidence type="ECO:0000256" key="4">
    <source>
        <dbReference type="PROSITE-ProRule" id="PRU01248"/>
    </source>
</evidence>
<keyword evidence="1" id="KW-0229">DNA integration</keyword>
<dbReference type="InterPro" id="IPR002104">
    <property type="entry name" value="Integrase_catalytic"/>
</dbReference>
<evidence type="ECO:0000256" key="2">
    <source>
        <dbReference type="ARBA" id="ARBA00023125"/>
    </source>
</evidence>
<dbReference type="InterPro" id="IPR004107">
    <property type="entry name" value="Integrase_SAM-like_N"/>
</dbReference>
<gene>
    <name evidence="8" type="ORF">FHX52_0811</name>
</gene>
<dbReference type="GO" id="GO:0003677">
    <property type="term" value="F:DNA binding"/>
    <property type="evidence" value="ECO:0007669"/>
    <property type="project" value="UniProtKB-UniRule"/>
</dbReference>
<dbReference type="GO" id="GO:0006310">
    <property type="term" value="P:DNA recombination"/>
    <property type="evidence" value="ECO:0007669"/>
    <property type="project" value="UniProtKB-KW"/>
</dbReference>
<dbReference type="Gene3D" id="1.10.150.130">
    <property type="match status" value="1"/>
</dbReference>
<evidence type="ECO:0000256" key="1">
    <source>
        <dbReference type="ARBA" id="ARBA00022908"/>
    </source>
</evidence>
<proteinExistence type="predicted"/>
<keyword evidence="2 4" id="KW-0238">DNA-binding</keyword>
<dbReference type="AlphaFoldDB" id="A0A543PUE7"/>
<organism evidence="8 9">
    <name type="scientific">Humibacillus xanthopallidus</name>
    <dbReference type="NCBI Taxonomy" id="412689"/>
    <lineage>
        <taxon>Bacteria</taxon>
        <taxon>Bacillati</taxon>
        <taxon>Actinomycetota</taxon>
        <taxon>Actinomycetes</taxon>
        <taxon>Micrococcales</taxon>
        <taxon>Intrasporangiaceae</taxon>
        <taxon>Humibacillus</taxon>
    </lineage>
</organism>
<evidence type="ECO:0000256" key="5">
    <source>
        <dbReference type="SAM" id="MobiDB-lite"/>
    </source>
</evidence>
<dbReference type="PROSITE" id="PS51900">
    <property type="entry name" value="CB"/>
    <property type="match status" value="1"/>
</dbReference>
<dbReference type="SUPFAM" id="SSF56349">
    <property type="entry name" value="DNA breaking-rejoining enzymes"/>
    <property type="match status" value="1"/>
</dbReference>
<dbReference type="InterPro" id="IPR011010">
    <property type="entry name" value="DNA_brk_join_enz"/>
</dbReference>
<evidence type="ECO:0000259" key="6">
    <source>
        <dbReference type="PROSITE" id="PS51898"/>
    </source>
</evidence>
<protein>
    <submittedName>
        <fullName evidence="8">Site-specific recombinase XerD</fullName>
    </submittedName>
</protein>
<comment type="caution">
    <text evidence="8">The sequence shown here is derived from an EMBL/GenBank/DDBJ whole genome shotgun (WGS) entry which is preliminary data.</text>
</comment>
<feature type="domain" description="Core-binding (CB)" evidence="7">
    <location>
        <begin position="14"/>
        <end position="100"/>
    </location>
</feature>
<keyword evidence="3" id="KW-0233">DNA recombination</keyword>
<dbReference type="Gene3D" id="1.10.443.10">
    <property type="entry name" value="Intergrase catalytic core"/>
    <property type="match status" value="1"/>
</dbReference>
<dbReference type="InterPro" id="IPR044068">
    <property type="entry name" value="CB"/>
</dbReference>